<evidence type="ECO:0000313" key="3">
    <source>
        <dbReference type="EnsemblFungi" id="MAPG_03550T0"/>
    </source>
</evidence>
<evidence type="ECO:0000313" key="2">
    <source>
        <dbReference type="EMBL" id="KLU84509.1"/>
    </source>
</evidence>
<reference evidence="4" key="2">
    <citation type="submission" date="2010-05" db="EMBL/GenBank/DDBJ databases">
        <title>The genome sequence of Magnaporthe poae strain ATCC 64411.</title>
        <authorList>
            <person name="Ma L.-J."/>
            <person name="Dead R."/>
            <person name="Young S."/>
            <person name="Zeng Q."/>
            <person name="Koehrsen M."/>
            <person name="Alvarado L."/>
            <person name="Berlin A."/>
            <person name="Chapman S.B."/>
            <person name="Chen Z."/>
            <person name="Freedman E."/>
            <person name="Gellesch M."/>
            <person name="Goldberg J."/>
            <person name="Griggs A."/>
            <person name="Gujja S."/>
            <person name="Heilman E.R."/>
            <person name="Heiman D."/>
            <person name="Hepburn T."/>
            <person name="Howarth C."/>
            <person name="Jen D."/>
            <person name="Larson L."/>
            <person name="Mehta T."/>
            <person name="Neiman D."/>
            <person name="Pearson M."/>
            <person name="Roberts A."/>
            <person name="Saif S."/>
            <person name="Shea T."/>
            <person name="Shenoy N."/>
            <person name="Sisk P."/>
            <person name="Stolte C."/>
            <person name="Sykes S."/>
            <person name="Walk T."/>
            <person name="White J."/>
            <person name="Yandava C."/>
            <person name="Haas B."/>
            <person name="Nusbaum C."/>
            <person name="Birren B."/>
        </authorList>
    </citation>
    <scope>NUCLEOTIDE SEQUENCE [LARGE SCALE GENOMIC DNA]</scope>
    <source>
        <strain evidence="4">ATCC 64411 / 73-15</strain>
    </source>
</reference>
<dbReference type="VEuPathDB" id="FungiDB:MAPG_03550"/>
<dbReference type="EMBL" id="GL876967">
    <property type="protein sequence ID" value="KLU84509.1"/>
    <property type="molecule type" value="Genomic_DNA"/>
</dbReference>
<gene>
    <name evidence="2" type="ORF">MAPG_03550</name>
</gene>
<evidence type="ECO:0000256" key="1">
    <source>
        <dbReference type="SAM" id="MobiDB-lite"/>
    </source>
</evidence>
<feature type="region of interest" description="Disordered" evidence="1">
    <location>
        <begin position="119"/>
        <end position="143"/>
    </location>
</feature>
<reference evidence="3" key="4">
    <citation type="journal article" date="2015" name="G3 (Bethesda)">
        <title>Genome sequences of three phytopathogenic species of the Magnaporthaceae family of fungi.</title>
        <authorList>
            <person name="Okagaki L.H."/>
            <person name="Nunes C.C."/>
            <person name="Sailsbery J."/>
            <person name="Clay B."/>
            <person name="Brown D."/>
            <person name="John T."/>
            <person name="Oh Y."/>
            <person name="Young N."/>
            <person name="Fitzgerald M."/>
            <person name="Haas B.J."/>
            <person name="Zeng Q."/>
            <person name="Young S."/>
            <person name="Adiconis X."/>
            <person name="Fan L."/>
            <person name="Levin J.Z."/>
            <person name="Mitchell T.K."/>
            <person name="Okubara P.A."/>
            <person name="Farman M.L."/>
            <person name="Kohn L.M."/>
            <person name="Birren B."/>
            <person name="Ma L.-J."/>
            <person name="Dean R.A."/>
        </authorList>
    </citation>
    <scope>NUCLEOTIDE SEQUENCE</scope>
    <source>
        <strain evidence="3">ATCC 64411 / 73-15</strain>
    </source>
</reference>
<feature type="region of interest" description="Disordered" evidence="1">
    <location>
        <begin position="1"/>
        <end position="26"/>
    </location>
</feature>
<dbReference type="Proteomes" id="UP000011715">
    <property type="component" value="Unassembled WGS sequence"/>
</dbReference>
<organism evidence="3 4">
    <name type="scientific">Magnaporthiopsis poae (strain ATCC 64411 / 73-15)</name>
    <name type="common">Kentucky bluegrass fungus</name>
    <name type="synonym">Magnaporthe poae</name>
    <dbReference type="NCBI Taxonomy" id="644358"/>
    <lineage>
        <taxon>Eukaryota</taxon>
        <taxon>Fungi</taxon>
        <taxon>Dikarya</taxon>
        <taxon>Ascomycota</taxon>
        <taxon>Pezizomycotina</taxon>
        <taxon>Sordariomycetes</taxon>
        <taxon>Sordariomycetidae</taxon>
        <taxon>Magnaporthales</taxon>
        <taxon>Magnaporthaceae</taxon>
        <taxon>Magnaporthiopsis</taxon>
    </lineage>
</organism>
<keyword evidence="4" id="KW-1185">Reference proteome</keyword>
<proteinExistence type="predicted"/>
<name>A0A0C4DUB3_MAGP6</name>
<protein>
    <submittedName>
        <fullName evidence="2 3">Uncharacterized protein</fullName>
    </submittedName>
</protein>
<reference evidence="2" key="3">
    <citation type="submission" date="2011-03" db="EMBL/GenBank/DDBJ databases">
        <title>Annotation of Magnaporthe poae ATCC 64411.</title>
        <authorList>
            <person name="Ma L.-J."/>
            <person name="Dead R."/>
            <person name="Young S.K."/>
            <person name="Zeng Q."/>
            <person name="Gargeya S."/>
            <person name="Fitzgerald M."/>
            <person name="Haas B."/>
            <person name="Abouelleil A."/>
            <person name="Alvarado L."/>
            <person name="Arachchi H.M."/>
            <person name="Berlin A."/>
            <person name="Brown A."/>
            <person name="Chapman S.B."/>
            <person name="Chen Z."/>
            <person name="Dunbar C."/>
            <person name="Freedman E."/>
            <person name="Gearin G."/>
            <person name="Gellesch M."/>
            <person name="Goldberg J."/>
            <person name="Griggs A."/>
            <person name="Gujja S."/>
            <person name="Heiman D."/>
            <person name="Howarth C."/>
            <person name="Larson L."/>
            <person name="Lui A."/>
            <person name="MacDonald P.J.P."/>
            <person name="Mehta T."/>
            <person name="Montmayeur A."/>
            <person name="Murphy C."/>
            <person name="Neiman D."/>
            <person name="Pearson M."/>
            <person name="Priest M."/>
            <person name="Roberts A."/>
            <person name="Saif S."/>
            <person name="Shea T."/>
            <person name="Shenoy N."/>
            <person name="Sisk P."/>
            <person name="Stolte C."/>
            <person name="Sykes S."/>
            <person name="Yandava C."/>
            <person name="Wortman J."/>
            <person name="Nusbaum C."/>
            <person name="Birren B."/>
        </authorList>
    </citation>
    <scope>NUCLEOTIDE SEQUENCE</scope>
    <source>
        <strain evidence="2">ATCC 64411</strain>
    </source>
</reference>
<reference evidence="3" key="5">
    <citation type="submission" date="2015-06" db="UniProtKB">
        <authorList>
            <consortium name="EnsemblFungi"/>
        </authorList>
    </citation>
    <scope>IDENTIFICATION</scope>
    <source>
        <strain evidence="3">ATCC 64411</strain>
    </source>
</reference>
<evidence type="ECO:0000313" key="4">
    <source>
        <dbReference type="Proteomes" id="UP000011715"/>
    </source>
</evidence>
<sequence length="143" mass="15546">MAGQAGETPHGSPVPSTGAAEIGGASQRGIDLGGAAECQRWVSAFGPDLALHEQNSREKQRQAATVLLTRYGLLPMHWRHVRRGRGGARRKFFPGLRPLLTVRMGLAQQSRRLFCHPVPPPAQAIGQDEPESLHQDPDVTPDF</sequence>
<dbReference type="EnsemblFungi" id="MAPG_03550T0">
    <property type="protein sequence ID" value="MAPG_03550T0"/>
    <property type="gene ID" value="MAPG_03550"/>
</dbReference>
<accession>A0A0C4DUB3</accession>
<reference evidence="2" key="1">
    <citation type="submission" date="2010-05" db="EMBL/GenBank/DDBJ databases">
        <title>The Genome Sequence of Magnaporthe poae strain ATCC 64411.</title>
        <authorList>
            <consortium name="The Broad Institute Genome Sequencing Platform"/>
            <consortium name="Broad Institute Genome Sequencing Center for Infectious Disease"/>
            <person name="Ma L.-J."/>
            <person name="Dead R."/>
            <person name="Young S."/>
            <person name="Zeng Q."/>
            <person name="Koehrsen M."/>
            <person name="Alvarado L."/>
            <person name="Berlin A."/>
            <person name="Chapman S.B."/>
            <person name="Chen Z."/>
            <person name="Freedman E."/>
            <person name="Gellesch M."/>
            <person name="Goldberg J."/>
            <person name="Griggs A."/>
            <person name="Gujja S."/>
            <person name="Heilman E.R."/>
            <person name="Heiman D."/>
            <person name="Hepburn T."/>
            <person name="Howarth C."/>
            <person name="Jen D."/>
            <person name="Larson L."/>
            <person name="Mehta T."/>
            <person name="Neiman D."/>
            <person name="Pearson M."/>
            <person name="Roberts A."/>
            <person name="Saif S."/>
            <person name="Shea T."/>
            <person name="Shenoy N."/>
            <person name="Sisk P."/>
            <person name="Stolte C."/>
            <person name="Sykes S."/>
            <person name="Walk T."/>
            <person name="White J."/>
            <person name="Yandava C."/>
            <person name="Haas B."/>
            <person name="Nusbaum C."/>
            <person name="Birren B."/>
        </authorList>
    </citation>
    <scope>NUCLEOTIDE SEQUENCE</scope>
    <source>
        <strain evidence="2">ATCC 64411</strain>
    </source>
</reference>
<dbReference type="EMBL" id="ADBL01000850">
    <property type="status" value="NOT_ANNOTATED_CDS"/>
    <property type="molecule type" value="Genomic_DNA"/>
</dbReference>
<dbReference type="AlphaFoldDB" id="A0A0C4DUB3"/>